<gene>
    <name evidence="1" type="ORF">Q0812_00070</name>
</gene>
<keyword evidence="2" id="KW-1185">Reference proteome</keyword>
<sequence length="131" mass="14355">MTQQPIQWTPCEDYSQLYFEGVAISLFELFKHELINGKPLIEGRTFVNCRIEGPGVMMALDGVTMDACNLGYTGPDPLSVLFQPLSSSQAIGPAPFRNCAFRNCQFAAIGYTGAPGFIEQMKAVLLRGTVQ</sequence>
<dbReference type="RefSeq" id="WP_302108257.1">
    <property type="nucleotide sequence ID" value="NZ_JAUKTR010000001.1"/>
</dbReference>
<organism evidence="1 2">
    <name type="scientific">Peiella sedimenti</name>
    <dbReference type="NCBI Taxonomy" id="3061083"/>
    <lineage>
        <taxon>Bacteria</taxon>
        <taxon>Pseudomonadati</taxon>
        <taxon>Pseudomonadota</taxon>
        <taxon>Alphaproteobacteria</taxon>
        <taxon>Caulobacterales</taxon>
        <taxon>Caulobacteraceae</taxon>
        <taxon>Peiella</taxon>
    </lineage>
</organism>
<evidence type="ECO:0000313" key="1">
    <source>
        <dbReference type="EMBL" id="MDO1557820.1"/>
    </source>
</evidence>
<accession>A0ABT8SGY6</accession>
<dbReference type="Proteomes" id="UP001169063">
    <property type="component" value="Unassembled WGS sequence"/>
</dbReference>
<name>A0ABT8SGY6_9CAUL</name>
<protein>
    <submittedName>
        <fullName evidence="1">Uncharacterized protein</fullName>
    </submittedName>
</protein>
<reference evidence="1" key="1">
    <citation type="submission" date="2023-07" db="EMBL/GenBank/DDBJ databases">
        <title>Brevundimonas soil sp. nov., isolated from the soil of chemical plant.</title>
        <authorList>
            <person name="Wu N."/>
        </authorList>
    </citation>
    <scope>NUCLEOTIDE SEQUENCE</scope>
    <source>
        <strain evidence="1">XZ-24</strain>
    </source>
</reference>
<evidence type="ECO:0000313" key="2">
    <source>
        <dbReference type="Proteomes" id="UP001169063"/>
    </source>
</evidence>
<comment type="caution">
    <text evidence="1">The sequence shown here is derived from an EMBL/GenBank/DDBJ whole genome shotgun (WGS) entry which is preliminary data.</text>
</comment>
<dbReference type="EMBL" id="JAUKTR010000001">
    <property type="protein sequence ID" value="MDO1557820.1"/>
    <property type="molecule type" value="Genomic_DNA"/>
</dbReference>
<proteinExistence type="predicted"/>